<protein>
    <recommendedName>
        <fullName evidence="3">Cofactor assembly of complex C subunit B</fullName>
    </recommendedName>
</protein>
<dbReference type="PANTHER" id="PTHR34943">
    <property type="match status" value="1"/>
</dbReference>
<dbReference type="Gene3D" id="3.30.450.40">
    <property type="match status" value="1"/>
</dbReference>
<evidence type="ECO:0000313" key="2">
    <source>
        <dbReference type="Proteomes" id="UP000180235"/>
    </source>
</evidence>
<dbReference type="InterPro" id="IPR029016">
    <property type="entry name" value="GAF-like_dom_sf"/>
</dbReference>
<dbReference type="KEGG" id="glt:GlitD10_1855"/>
<dbReference type="STRING" id="1188229.GlitD10_1855"/>
<name>A0A1J0AE16_9CYAN</name>
<keyword evidence="2" id="KW-1185">Reference proteome</keyword>
<evidence type="ECO:0008006" key="3">
    <source>
        <dbReference type="Google" id="ProtNLM"/>
    </source>
</evidence>
<accession>A0A1J0AE16</accession>
<dbReference type="SUPFAM" id="SSF55781">
    <property type="entry name" value="GAF domain-like"/>
    <property type="match status" value="1"/>
</dbReference>
<dbReference type="PANTHER" id="PTHR34943:SF2">
    <property type="entry name" value="PROTEIN COFACTOR ASSEMBLY OF COMPLEX C SUBUNIT B CCB4, CHLOROPLASTIC"/>
    <property type="match status" value="1"/>
</dbReference>
<dbReference type="Proteomes" id="UP000180235">
    <property type="component" value="Chromosome"/>
</dbReference>
<organism evidence="1 2">
    <name type="scientific">Gloeomargarita lithophora Alchichica-D10</name>
    <dbReference type="NCBI Taxonomy" id="1188229"/>
    <lineage>
        <taxon>Bacteria</taxon>
        <taxon>Bacillati</taxon>
        <taxon>Cyanobacteriota</taxon>
        <taxon>Cyanophyceae</taxon>
        <taxon>Gloeomargaritales</taxon>
        <taxon>Gloeomargaritaceae</taxon>
        <taxon>Gloeomargarita</taxon>
    </lineage>
</organism>
<evidence type="ECO:0000313" key="1">
    <source>
        <dbReference type="EMBL" id="APB34181.1"/>
    </source>
</evidence>
<dbReference type="AlphaFoldDB" id="A0A1J0AE16"/>
<proteinExistence type="predicted"/>
<sequence>MGNLGAVVLLVNRGVSENLTPAQTRADALGIILSAVLILTGLLWQNIQPKPPNTVELQGVNGLEINPELPKFLQQELAWCSHTLLTTTPTKIVVIYYDGKTQLRRGVLGVNHQVQPGAIVQRVLAQQKPIYLVNLNLYPGRVEFDYLPANTQAVVVQPIGDRGVLVVGANAPRSYTRQEEGWIAALADKLAVLLA</sequence>
<gene>
    <name evidence="1" type="ORF">GlitD10_1855</name>
</gene>
<dbReference type="InterPro" id="IPR021325">
    <property type="entry name" value="CCB2/CCB4"/>
</dbReference>
<dbReference type="InterPro" id="IPR044705">
    <property type="entry name" value="CCB4"/>
</dbReference>
<dbReference type="GO" id="GO:0010190">
    <property type="term" value="P:cytochrome b6f complex assembly"/>
    <property type="evidence" value="ECO:0007669"/>
    <property type="project" value="TreeGrafter"/>
</dbReference>
<dbReference type="Pfam" id="PF11152">
    <property type="entry name" value="CCB2_CCB4"/>
    <property type="match status" value="1"/>
</dbReference>
<reference evidence="1 2" key="1">
    <citation type="submission" date="2016-10" db="EMBL/GenBank/DDBJ databases">
        <title>Description of Gloeomargarita lithophora gen. nov., sp. nov., a thylakoid-bearing basal-branching cyanobacterium with intracellular carbonates, and proposal for Gloeomargaritales ord. nov.</title>
        <authorList>
            <person name="Moreira D."/>
            <person name="Tavera R."/>
            <person name="Benzerara K."/>
            <person name="Skouri-Panet F."/>
            <person name="Couradeau E."/>
            <person name="Gerard E."/>
            <person name="Loussert C."/>
            <person name="Novelo E."/>
            <person name="Zivanovic Y."/>
            <person name="Lopez-Garcia P."/>
        </authorList>
    </citation>
    <scope>NUCLEOTIDE SEQUENCE [LARGE SCALE GENOMIC DNA]</scope>
    <source>
        <strain evidence="1 2">D10</strain>
    </source>
</reference>
<dbReference type="EMBL" id="CP017675">
    <property type="protein sequence ID" value="APB34181.1"/>
    <property type="molecule type" value="Genomic_DNA"/>
</dbReference>